<dbReference type="PANTHER" id="PTHR37477">
    <property type="entry name" value="COBALT-PRECORRIN-5A HYDROLASE"/>
    <property type="match status" value="1"/>
</dbReference>
<evidence type="ECO:0000259" key="1">
    <source>
        <dbReference type="Pfam" id="PF01890"/>
    </source>
</evidence>
<dbReference type="InterPro" id="IPR052553">
    <property type="entry name" value="CbiG_hydrolase"/>
</dbReference>
<dbReference type="Gene3D" id="3.30.420.180">
    <property type="entry name" value="CobE/GbiG C-terminal domain"/>
    <property type="match status" value="1"/>
</dbReference>
<dbReference type="PANTHER" id="PTHR37477:SF1">
    <property type="entry name" value="COBALT-PRECORRIN-5A HYDROLASE"/>
    <property type="match status" value="1"/>
</dbReference>
<evidence type="ECO:0000313" key="3">
    <source>
        <dbReference type="Proteomes" id="UP000255125"/>
    </source>
</evidence>
<sequence length="130" mass="13662">MILTVGLGCQRGCEVEALLELFNSALAEAGIDPSQISALASITHKCDEPGIVALANALNLPLQCFDVQQLRPYEGRLSHRSAVVFAHTGCYGIAESAALALAEQLANTPARLLITRKKAARVTFALACAG</sequence>
<name>A0A379IEA6_PSEFL</name>
<evidence type="ECO:0000313" key="2">
    <source>
        <dbReference type="EMBL" id="SUD31187.1"/>
    </source>
</evidence>
<dbReference type="EMBL" id="UGUS01000002">
    <property type="protein sequence ID" value="SUD31187.1"/>
    <property type="molecule type" value="Genomic_DNA"/>
</dbReference>
<gene>
    <name evidence="2" type="ORF">NCTC10392_03115</name>
</gene>
<dbReference type="OrthoDB" id="9781023at2"/>
<reference evidence="2 3" key="1">
    <citation type="submission" date="2018-06" db="EMBL/GenBank/DDBJ databases">
        <authorList>
            <consortium name="Pathogen Informatics"/>
            <person name="Doyle S."/>
        </authorList>
    </citation>
    <scope>NUCLEOTIDE SEQUENCE [LARGE SCALE GENOMIC DNA]</scope>
    <source>
        <strain evidence="2 3">NCTC10392</strain>
    </source>
</reference>
<dbReference type="InterPro" id="IPR036518">
    <property type="entry name" value="CobE/GbiG_C_sf"/>
</dbReference>
<dbReference type="GO" id="GO:0009236">
    <property type="term" value="P:cobalamin biosynthetic process"/>
    <property type="evidence" value="ECO:0007669"/>
    <property type="project" value="InterPro"/>
</dbReference>
<proteinExistence type="predicted"/>
<dbReference type="AlphaFoldDB" id="A0A379IEA6"/>
<protein>
    <submittedName>
        <fullName evidence="2">Cobalamin biosynthesis protein</fullName>
    </submittedName>
</protein>
<organism evidence="2 3">
    <name type="scientific">Pseudomonas fluorescens</name>
    <dbReference type="NCBI Taxonomy" id="294"/>
    <lineage>
        <taxon>Bacteria</taxon>
        <taxon>Pseudomonadati</taxon>
        <taxon>Pseudomonadota</taxon>
        <taxon>Gammaproteobacteria</taxon>
        <taxon>Pseudomonadales</taxon>
        <taxon>Pseudomonadaceae</taxon>
        <taxon>Pseudomonas</taxon>
    </lineage>
</organism>
<dbReference type="KEGG" id="pfn:HZ99_04265"/>
<dbReference type="SUPFAM" id="SSF159664">
    <property type="entry name" value="CobE/GbiG C-terminal domain-like"/>
    <property type="match status" value="1"/>
</dbReference>
<dbReference type="RefSeq" id="WP_038441523.1">
    <property type="nucleotide sequence ID" value="NZ_CP008896.1"/>
</dbReference>
<dbReference type="Pfam" id="PF01890">
    <property type="entry name" value="CbiG_C"/>
    <property type="match status" value="1"/>
</dbReference>
<dbReference type="InterPro" id="IPR002750">
    <property type="entry name" value="CobE/GbiG_C"/>
</dbReference>
<dbReference type="Proteomes" id="UP000255125">
    <property type="component" value="Unassembled WGS sequence"/>
</dbReference>
<accession>A0A379IEA6</accession>
<feature type="domain" description="CobE/GbiG C-terminal" evidence="1">
    <location>
        <begin position="3"/>
        <end position="127"/>
    </location>
</feature>